<organism evidence="1 2">
    <name type="scientific">Bradyrhizobium erythrophlei</name>
    <dbReference type="NCBI Taxonomy" id="1437360"/>
    <lineage>
        <taxon>Bacteria</taxon>
        <taxon>Pseudomonadati</taxon>
        <taxon>Pseudomonadota</taxon>
        <taxon>Alphaproteobacteria</taxon>
        <taxon>Hyphomicrobiales</taxon>
        <taxon>Nitrobacteraceae</taxon>
        <taxon>Bradyrhizobium</taxon>
    </lineage>
</organism>
<sequence length="417" mass="46210">MKLTRRRFLQTSAAGGAFLAGSMPHIWSKNSDLAWAANGEIKVGVLFSLTGTTAIIEESLNKATILAIEEINAAGGINGMKIVPVIEDPASDPATFAEKARKLVAGDKCVSVFGSYTSASRKAVLPVVEKQNNLYWYPTLYEGRECSKNVIYTGAVPNQQQDEFIPWLIKNFGKKFSMIGSNYIYPKEENNYCRKLLEKYGAEVVNEEYVPLGHSEFSSVINKFRQQEPNVIFSTVVGDSVVALHRQYKAAGLDPAKMPMASLTTSENEIAAMGGEAAAGHFTSAPYFEVHKSPENEKFVAAYKKRWGADKVTHFVSEACYFQTYMFKQAVEKLGKGDITPNAIREAVKGVELVAPQGRVRLEPENLHTWLWPKIAQAKSNGQFEIIVQSKEWLKPDPYAAYPNQVCTEKGLVEKKS</sequence>
<reference evidence="1 2" key="1">
    <citation type="submission" date="2016-11" db="EMBL/GenBank/DDBJ databases">
        <authorList>
            <person name="Jaros S."/>
            <person name="Januszkiewicz K."/>
            <person name="Wedrychowicz H."/>
        </authorList>
    </citation>
    <scope>NUCLEOTIDE SEQUENCE [LARGE SCALE GENOMIC DNA]</scope>
    <source>
        <strain evidence="1 2">GAS138</strain>
    </source>
</reference>
<protein>
    <submittedName>
        <fullName evidence="1">Amino acid/amide ABC transporter substrate-binding protein, HAAT family</fullName>
    </submittedName>
</protein>
<dbReference type="InterPro" id="IPR039570">
    <property type="entry name" value="AmiC_PBP1"/>
</dbReference>
<dbReference type="Pfam" id="PF13433">
    <property type="entry name" value="Peripla_BP_5"/>
    <property type="match status" value="1"/>
</dbReference>
<dbReference type="PANTHER" id="PTHR47628">
    <property type="match status" value="1"/>
</dbReference>
<dbReference type="RefSeq" id="WP_079601113.1">
    <property type="nucleotide sequence ID" value="NZ_LT670817.1"/>
</dbReference>
<proteinExistence type="predicted"/>
<dbReference type="InterPro" id="IPR000709">
    <property type="entry name" value="Leu_Ile_Val-bd"/>
</dbReference>
<dbReference type="InterPro" id="IPR028082">
    <property type="entry name" value="Peripla_BP_I"/>
</dbReference>
<dbReference type="NCBIfam" id="TIGR01409">
    <property type="entry name" value="TAT_signal_seq"/>
    <property type="match status" value="1"/>
</dbReference>
<dbReference type="PANTHER" id="PTHR47628:SF1">
    <property type="entry name" value="ALIPHATIC AMIDASE EXPRESSION-REGULATING PROTEIN"/>
    <property type="match status" value="1"/>
</dbReference>
<dbReference type="Proteomes" id="UP000189796">
    <property type="component" value="Chromosome I"/>
</dbReference>
<dbReference type="PRINTS" id="PR00337">
    <property type="entry name" value="LEUILEVALBP"/>
</dbReference>
<evidence type="ECO:0000313" key="1">
    <source>
        <dbReference type="EMBL" id="SHG58944.1"/>
    </source>
</evidence>
<dbReference type="EMBL" id="LT670817">
    <property type="protein sequence ID" value="SHG58944.1"/>
    <property type="molecule type" value="Genomic_DNA"/>
</dbReference>
<evidence type="ECO:0000313" key="2">
    <source>
        <dbReference type="Proteomes" id="UP000189796"/>
    </source>
</evidence>
<dbReference type="CDD" id="cd06357">
    <property type="entry name" value="PBP1_AmiC"/>
    <property type="match status" value="1"/>
</dbReference>
<dbReference type="InterPro" id="IPR019546">
    <property type="entry name" value="TAT_signal_bac_arc"/>
</dbReference>
<dbReference type="OrthoDB" id="9803275at2"/>
<dbReference type="InterPro" id="IPR006311">
    <property type="entry name" value="TAT_signal"/>
</dbReference>
<dbReference type="PROSITE" id="PS51318">
    <property type="entry name" value="TAT"/>
    <property type="match status" value="1"/>
</dbReference>
<dbReference type="SUPFAM" id="SSF53822">
    <property type="entry name" value="Periplasmic binding protein-like I"/>
    <property type="match status" value="1"/>
</dbReference>
<gene>
    <name evidence="1" type="ORF">SAMN05443248_2061</name>
</gene>
<dbReference type="GO" id="GO:0006865">
    <property type="term" value="P:amino acid transport"/>
    <property type="evidence" value="ECO:0007669"/>
    <property type="project" value="InterPro"/>
</dbReference>
<dbReference type="AlphaFoldDB" id="A0A1M5L1H5"/>
<dbReference type="GO" id="GO:0033218">
    <property type="term" value="F:amide binding"/>
    <property type="evidence" value="ECO:0007669"/>
    <property type="project" value="InterPro"/>
</dbReference>
<name>A0A1M5L1H5_9BRAD</name>
<accession>A0A1M5L1H5</accession>
<dbReference type="Gene3D" id="3.40.50.2300">
    <property type="match status" value="2"/>
</dbReference>